<evidence type="ECO:0000313" key="11">
    <source>
        <dbReference type="Proteomes" id="UP000005019"/>
    </source>
</evidence>
<dbReference type="EMBL" id="AFHG01000053">
    <property type="protein sequence ID" value="EGK70756.1"/>
    <property type="molecule type" value="Genomic_DNA"/>
</dbReference>
<dbReference type="eggNOG" id="COG3338">
    <property type="taxonomic scope" value="Bacteria"/>
</dbReference>
<dbReference type="PANTHER" id="PTHR18952">
    <property type="entry name" value="CARBONIC ANHYDRASE"/>
    <property type="match status" value="1"/>
</dbReference>
<evidence type="ECO:0000256" key="3">
    <source>
        <dbReference type="ARBA" id="ARBA00022723"/>
    </source>
</evidence>
<dbReference type="Gene3D" id="3.10.200.10">
    <property type="entry name" value="Alpha carbonic anhydrase"/>
    <property type="match status" value="1"/>
</dbReference>
<dbReference type="GO" id="GO:0004089">
    <property type="term" value="F:carbonate dehydratase activity"/>
    <property type="evidence" value="ECO:0007669"/>
    <property type="project" value="UniProtKB-EC"/>
</dbReference>
<dbReference type="InterPro" id="IPR001148">
    <property type="entry name" value="CA_dom"/>
</dbReference>
<dbReference type="SMART" id="SM01057">
    <property type="entry name" value="Carb_anhydrase"/>
    <property type="match status" value="1"/>
</dbReference>
<evidence type="ECO:0000256" key="8">
    <source>
        <dbReference type="SAM" id="SignalP"/>
    </source>
</evidence>
<evidence type="ECO:0000256" key="6">
    <source>
        <dbReference type="ARBA" id="ARBA00048348"/>
    </source>
</evidence>
<dbReference type="SUPFAM" id="SSF51069">
    <property type="entry name" value="Carbonic anhydrase"/>
    <property type="match status" value="1"/>
</dbReference>
<name>F5RFA0_METUF</name>
<dbReference type="Pfam" id="PF16747">
    <property type="entry name" value="Adhesin_E"/>
    <property type="match status" value="1"/>
</dbReference>
<evidence type="ECO:0000256" key="4">
    <source>
        <dbReference type="ARBA" id="ARBA00022833"/>
    </source>
</evidence>
<dbReference type="CDD" id="cd03124">
    <property type="entry name" value="alpha_CA_prokaryotic_like"/>
    <property type="match status" value="1"/>
</dbReference>
<sequence length="531" mass="57899">MTPVHPFRRTLIALALACASGSALTADWATVATERGKKIEIDRDSVLRAEGGKKVAWGRLVLSEADAEKTGYAMVQALNRYDCQSLKFATIKRVYLDAGQRILREERTGSDGEISLMPGTLDEKLFREVCQPPGAEELRQVAEQAGRAARAAANNPGDGGRIERTEMVNIKPDLREAAAAAREEMASSKKAAGDKGTEKVTDKSAEKPVDKAAAKPGAPAKVDAGRAEATKADAAKAEPVKPEAPKTAEAAPKKPEPPAIKVPPIGHSEIPLPPRPRPRPVAPVALAAKKPAEPAAAVMVPPQVVHGDIQWAYEGEFGPQNWGRLKPEWTQCATGRTQSPIDIRDGIKVDLPQIQFDYKSTYFTVVDTGHTVQVNVGEGSSITLVGKRYELVQFHFHKPSEERVNGKVYDMVAHLVHKDLDGNLAVVAVLLDRGTEHPLFNTLWAYLPLQKNVESRPDVSIDLAKLLPEKRDYYTYMGSLSEPPCTEGVTWLVMKDPLQLSPEQIGIFGHLYRNNARPVQSANGRLIKQSR</sequence>
<feature type="signal peptide" evidence="8">
    <location>
        <begin position="1"/>
        <end position="25"/>
    </location>
</feature>
<gene>
    <name evidence="10" type="ORF">METUNv1_02978</name>
</gene>
<dbReference type="AlphaFoldDB" id="F5RFA0"/>
<organism evidence="10 11">
    <name type="scientific">Methyloversatilis universalis (strain ATCC BAA-1314 / DSM 25237 / JCM 13912 / CCUG 52030 / FAM5)</name>
    <dbReference type="NCBI Taxonomy" id="1000565"/>
    <lineage>
        <taxon>Bacteria</taxon>
        <taxon>Pseudomonadati</taxon>
        <taxon>Pseudomonadota</taxon>
        <taxon>Betaproteobacteria</taxon>
        <taxon>Nitrosomonadales</taxon>
        <taxon>Sterolibacteriaceae</taxon>
        <taxon>Methyloversatilis</taxon>
    </lineage>
</organism>
<dbReference type="Proteomes" id="UP000005019">
    <property type="component" value="Unassembled WGS sequence"/>
</dbReference>
<dbReference type="OrthoDB" id="5327615at2"/>
<dbReference type="EC" id="4.2.1.1" evidence="2"/>
<feature type="region of interest" description="Disordered" evidence="7">
    <location>
        <begin position="177"/>
        <end position="277"/>
    </location>
</feature>
<reference evidence="10 11" key="1">
    <citation type="journal article" date="2011" name="J. Bacteriol.">
        <title>Genome sequence of Methyloversatilis universalis FAM5T, a methylotrophic representative of the order Rhodocyclales.</title>
        <authorList>
            <person name="Kittichotirat W."/>
            <person name="Good N.M."/>
            <person name="Hall R."/>
            <person name="Bringel F."/>
            <person name="Lajus A."/>
            <person name="Medigue C."/>
            <person name="Smalley N.E."/>
            <person name="Beck D."/>
            <person name="Bumgarner R."/>
            <person name="Vuilleumier S."/>
            <person name="Kalyuzhnaya M.G."/>
        </authorList>
    </citation>
    <scope>NUCLEOTIDE SEQUENCE [LARGE SCALE GENOMIC DNA]</scope>
    <source>
        <strain evidence="11">ATCC BAA-1314 / JCM 13912 / FAM5</strain>
    </source>
</reference>
<evidence type="ECO:0000259" key="9">
    <source>
        <dbReference type="PROSITE" id="PS51144"/>
    </source>
</evidence>
<dbReference type="STRING" id="1000565.METUNv1_02978"/>
<evidence type="ECO:0000313" key="10">
    <source>
        <dbReference type="EMBL" id="EGK70756.1"/>
    </source>
</evidence>
<dbReference type="InterPro" id="IPR036398">
    <property type="entry name" value="CA_dom_sf"/>
</dbReference>
<keyword evidence="8" id="KW-0732">Signal</keyword>
<proteinExistence type="inferred from homology"/>
<protein>
    <recommendedName>
        <fullName evidence="2">carbonic anhydrase</fullName>
        <ecNumber evidence="2">4.2.1.1</ecNumber>
    </recommendedName>
</protein>
<keyword evidence="4" id="KW-0862">Zinc</keyword>
<feature type="compositionally biased region" description="Basic and acidic residues" evidence="7">
    <location>
        <begin position="223"/>
        <end position="256"/>
    </location>
</feature>
<evidence type="ECO:0000256" key="5">
    <source>
        <dbReference type="ARBA" id="ARBA00023239"/>
    </source>
</evidence>
<dbReference type="RefSeq" id="WP_008063078.1">
    <property type="nucleotide sequence ID" value="NZ_AFHG01000053.1"/>
</dbReference>
<evidence type="ECO:0000256" key="2">
    <source>
        <dbReference type="ARBA" id="ARBA00012925"/>
    </source>
</evidence>
<dbReference type="PANTHER" id="PTHR18952:SF265">
    <property type="entry name" value="CARBONIC ANHYDRASE"/>
    <property type="match status" value="1"/>
</dbReference>
<keyword evidence="11" id="KW-1185">Reference proteome</keyword>
<dbReference type="InterPro" id="IPR041891">
    <property type="entry name" value="Alpha_CA_prokaryot-like"/>
</dbReference>
<feature type="chain" id="PRO_5003325908" description="carbonic anhydrase" evidence="8">
    <location>
        <begin position="26"/>
        <end position="531"/>
    </location>
</feature>
<comment type="similarity">
    <text evidence="1">Belongs to the alpha-carbonic anhydrase family.</text>
</comment>
<evidence type="ECO:0000256" key="1">
    <source>
        <dbReference type="ARBA" id="ARBA00010718"/>
    </source>
</evidence>
<feature type="domain" description="Alpha-carbonic anhydrase" evidence="9">
    <location>
        <begin position="309"/>
        <end position="531"/>
    </location>
</feature>
<keyword evidence="5" id="KW-0456">Lyase</keyword>
<feature type="compositionally biased region" description="Basic and acidic residues" evidence="7">
    <location>
        <begin position="177"/>
        <end position="213"/>
    </location>
</feature>
<dbReference type="PROSITE" id="PS51144">
    <property type="entry name" value="ALPHA_CA_2"/>
    <property type="match status" value="1"/>
</dbReference>
<accession>F5RFA0</accession>
<dbReference type="InterPro" id="IPR023561">
    <property type="entry name" value="Carbonic_anhydrase_a-class"/>
</dbReference>
<dbReference type="Pfam" id="PF00194">
    <property type="entry name" value="Carb_anhydrase"/>
    <property type="match status" value="1"/>
</dbReference>
<comment type="caution">
    <text evidence="10">The sequence shown here is derived from an EMBL/GenBank/DDBJ whole genome shotgun (WGS) entry which is preliminary data.</text>
</comment>
<keyword evidence="3" id="KW-0479">Metal-binding</keyword>
<dbReference type="InterPro" id="IPR031939">
    <property type="entry name" value="Adhesin_E-like"/>
</dbReference>
<dbReference type="GO" id="GO:0008270">
    <property type="term" value="F:zinc ion binding"/>
    <property type="evidence" value="ECO:0007669"/>
    <property type="project" value="InterPro"/>
</dbReference>
<evidence type="ECO:0000256" key="7">
    <source>
        <dbReference type="SAM" id="MobiDB-lite"/>
    </source>
</evidence>
<comment type="catalytic activity">
    <reaction evidence="6">
        <text>hydrogencarbonate + H(+) = CO2 + H2O</text>
        <dbReference type="Rhea" id="RHEA:10748"/>
        <dbReference type="ChEBI" id="CHEBI:15377"/>
        <dbReference type="ChEBI" id="CHEBI:15378"/>
        <dbReference type="ChEBI" id="CHEBI:16526"/>
        <dbReference type="ChEBI" id="CHEBI:17544"/>
        <dbReference type="EC" id="4.2.1.1"/>
    </reaction>
</comment>